<dbReference type="EMBL" id="JWZT01005002">
    <property type="protein sequence ID" value="KII62366.1"/>
    <property type="molecule type" value="Genomic_DNA"/>
</dbReference>
<dbReference type="OrthoDB" id="26387at2759"/>
<name>A0A0C2ML68_THEKT</name>
<keyword evidence="2" id="KW-1185">Reference proteome</keyword>
<reference evidence="1 2" key="1">
    <citation type="journal article" date="2014" name="Genome Biol. Evol.">
        <title>The genome of the myxosporean Thelohanellus kitauei shows adaptations to nutrient acquisition within its fish host.</title>
        <authorList>
            <person name="Yang Y."/>
            <person name="Xiong J."/>
            <person name="Zhou Z."/>
            <person name="Huo F."/>
            <person name="Miao W."/>
            <person name="Ran C."/>
            <person name="Liu Y."/>
            <person name="Zhang J."/>
            <person name="Feng J."/>
            <person name="Wang M."/>
            <person name="Wang M."/>
            <person name="Wang L."/>
            <person name="Yao B."/>
        </authorList>
    </citation>
    <scope>NUCLEOTIDE SEQUENCE [LARGE SCALE GENOMIC DNA]</scope>
    <source>
        <strain evidence="1">Wuqing</strain>
    </source>
</reference>
<evidence type="ECO:0000313" key="2">
    <source>
        <dbReference type="Proteomes" id="UP000031668"/>
    </source>
</evidence>
<proteinExistence type="predicted"/>
<sequence>MKTEGSVNMVPQDFLNKFGQIIQYLCELVQEICEEDGSVFDIHVEEMLETFVRINDSYTKSNIDKNMNTSSQNASIDANARKPCLLVLEGSTFDHEKFASPCRNWSHKFDENSKTIANNIQEFGYACIRCPSDVNEYKKAKESTQEYMPLLSQDQSWNFCHCKIYRLYFMRLAPVLIGLMYDYCFTKTQLCELLAEKTFQITSLASVFVVNEHLLWEK</sequence>
<organism evidence="1 2">
    <name type="scientific">Thelohanellus kitauei</name>
    <name type="common">Myxosporean</name>
    <dbReference type="NCBI Taxonomy" id="669202"/>
    <lineage>
        <taxon>Eukaryota</taxon>
        <taxon>Metazoa</taxon>
        <taxon>Cnidaria</taxon>
        <taxon>Myxozoa</taxon>
        <taxon>Myxosporea</taxon>
        <taxon>Bivalvulida</taxon>
        <taxon>Platysporina</taxon>
        <taxon>Myxobolidae</taxon>
        <taxon>Thelohanellus</taxon>
    </lineage>
</organism>
<comment type="caution">
    <text evidence="1">The sequence shown here is derived from an EMBL/GenBank/DDBJ whole genome shotgun (WGS) entry which is preliminary data.</text>
</comment>
<dbReference type="Proteomes" id="UP000031668">
    <property type="component" value="Unassembled WGS sequence"/>
</dbReference>
<gene>
    <name evidence="1" type="ORF">RF11_06085</name>
</gene>
<evidence type="ECO:0000313" key="1">
    <source>
        <dbReference type="EMBL" id="KII62366.1"/>
    </source>
</evidence>
<accession>A0A0C2ML68</accession>
<protein>
    <submittedName>
        <fullName evidence="1">Uncharacterized protein</fullName>
    </submittedName>
</protein>
<dbReference type="AlphaFoldDB" id="A0A0C2ML68"/>